<protein>
    <submittedName>
        <fullName evidence="1">Uncharacterized protein</fullName>
    </submittedName>
</protein>
<evidence type="ECO:0000313" key="2">
    <source>
        <dbReference type="Proteomes" id="UP000029585"/>
    </source>
</evidence>
<name>A0A096AZH0_FLAPL</name>
<dbReference type="Proteomes" id="UP000029585">
    <property type="component" value="Unassembled WGS sequence"/>
</dbReference>
<comment type="caution">
    <text evidence="1">The sequence shown here is derived from an EMBL/GenBank/DDBJ whole genome shotgun (WGS) entry which is preliminary data.</text>
</comment>
<dbReference type="RefSeq" id="WP_044943729.1">
    <property type="nucleotide sequence ID" value="NZ_KN174170.1"/>
</dbReference>
<evidence type="ECO:0000313" key="1">
    <source>
        <dbReference type="EMBL" id="KGF52131.1"/>
    </source>
</evidence>
<sequence>MNRKEQQFLRQRQTTRQLMGVTRLTEHGAVCGRDELLFYLLRPDNLSILSPKGIRGRVRALTGLLQGMASLELLALDSRESFLKNKQYYQRRLEEEPSPALRELLRQDMEHLDARQSSTAASREFVLVCRLDSKAAEDRELPRRLEKQIQDHGFHVCLAGEQDVKRILAVYYQQNVVTEHFDQVDGERWVTEHG</sequence>
<organism evidence="1 2">
    <name type="scientific">Flavonifractor plautii 1_3_50AFAA</name>
    <dbReference type="NCBI Taxonomy" id="742738"/>
    <lineage>
        <taxon>Bacteria</taxon>
        <taxon>Bacillati</taxon>
        <taxon>Bacillota</taxon>
        <taxon>Clostridia</taxon>
        <taxon>Eubacteriales</taxon>
        <taxon>Oscillospiraceae</taxon>
        <taxon>Flavonifractor</taxon>
    </lineage>
</organism>
<accession>A0A096AZH0</accession>
<keyword evidence="2" id="KW-1185">Reference proteome</keyword>
<reference evidence="1 2" key="1">
    <citation type="submission" date="2011-08" db="EMBL/GenBank/DDBJ databases">
        <title>The Genome Sequence of Clostridium orbiscindens 1_3_50AFAA.</title>
        <authorList>
            <consortium name="The Broad Institute Genome Sequencing Platform"/>
            <person name="Earl A."/>
            <person name="Ward D."/>
            <person name="Feldgarden M."/>
            <person name="Gevers D."/>
            <person name="Daigneault M."/>
            <person name="Strauss J."/>
            <person name="Allen-Vercoe E."/>
            <person name="Young S.K."/>
            <person name="Zeng Q."/>
            <person name="Gargeya S."/>
            <person name="Fitzgerald M."/>
            <person name="Haas B."/>
            <person name="Abouelleil A."/>
            <person name="Alvarado L."/>
            <person name="Arachchi H.M."/>
            <person name="Berlin A."/>
            <person name="Brown A."/>
            <person name="Chapman S.B."/>
            <person name="Chen Z."/>
            <person name="Dunbar C."/>
            <person name="Freedman E."/>
            <person name="Gearin G."/>
            <person name="Gellesch M."/>
            <person name="Goldberg J."/>
            <person name="Griggs A."/>
            <person name="Gujja S."/>
            <person name="Heiman D."/>
            <person name="Howarth C."/>
            <person name="Larson L."/>
            <person name="Lui A."/>
            <person name="MacDonald P.J.P."/>
            <person name="Montmayeur A."/>
            <person name="Murphy C."/>
            <person name="Neiman D."/>
            <person name="Pearson M."/>
            <person name="Priest M."/>
            <person name="Roberts A."/>
            <person name="Saif S."/>
            <person name="Shea T."/>
            <person name="Shenoy N."/>
            <person name="Sisk P."/>
            <person name="Stolte C."/>
            <person name="Sykes S."/>
            <person name="Wortman J."/>
            <person name="Nusbaum C."/>
            <person name="Birren B."/>
        </authorList>
    </citation>
    <scope>NUCLEOTIDE SEQUENCE [LARGE SCALE GENOMIC DNA]</scope>
    <source>
        <strain evidence="1 2">1_3_50AFAA</strain>
    </source>
</reference>
<dbReference type="PATRIC" id="fig|742738.3.peg.4219"/>
<dbReference type="AlphaFoldDB" id="A0A096AZH0"/>
<gene>
    <name evidence="1" type="ORF">HMPREF9460_04108</name>
</gene>
<dbReference type="HOGENOM" id="CLU_119934_0_0_9"/>
<proteinExistence type="predicted"/>
<dbReference type="EMBL" id="ADLO01000131">
    <property type="protein sequence ID" value="KGF52131.1"/>
    <property type="molecule type" value="Genomic_DNA"/>
</dbReference>
<dbReference type="eggNOG" id="ENOG502Z7VB">
    <property type="taxonomic scope" value="Bacteria"/>
</dbReference>